<dbReference type="PANTHER" id="PTHR10579:SF54">
    <property type="entry name" value="OS10G0464500 PROTEIN"/>
    <property type="match status" value="1"/>
</dbReference>
<organism evidence="1 2">
    <name type="scientific">Digitaria exilis</name>
    <dbReference type="NCBI Taxonomy" id="1010633"/>
    <lineage>
        <taxon>Eukaryota</taxon>
        <taxon>Viridiplantae</taxon>
        <taxon>Streptophyta</taxon>
        <taxon>Embryophyta</taxon>
        <taxon>Tracheophyta</taxon>
        <taxon>Spermatophyta</taxon>
        <taxon>Magnoliopsida</taxon>
        <taxon>Liliopsida</taxon>
        <taxon>Poales</taxon>
        <taxon>Poaceae</taxon>
        <taxon>PACMAD clade</taxon>
        <taxon>Panicoideae</taxon>
        <taxon>Panicodae</taxon>
        <taxon>Paniceae</taxon>
        <taxon>Anthephorinae</taxon>
        <taxon>Digitaria</taxon>
    </lineage>
</organism>
<dbReference type="InterPro" id="IPR051266">
    <property type="entry name" value="CLCR"/>
</dbReference>
<accession>A0A835B513</accession>
<evidence type="ECO:0000313" key="2">
    <source>
        <dbReference type="Proteomes" id="UP000636709"/>
    </source>
</evidence>
<name>A0A835B513_9POAL</name>
<dbReference type="OrthoDB" id="299997at2759"/>
<dbReference type="PANTHER" id="PTHR10579">
    <property type="entry name" value="CALCIUM-ACTIVATED CHLORIDE CHANNEL REGULATOR"/>
    <property type="match status" value="1"/>
</dbReference>
<evidence type="ECO:0000313" key="1">
    <source>
        <dbReference type="EMBL" id="KAF8688059.1"/>
    </source>
</evidence>
<dbReference type="AlphaFoldDB" id="A0A835B513"/>
<protein>
    <submittedName>
        <fullName evidence="1">Uncharacterized protein</fullName>
    </submittedName>
</protein>
<gene>
    <name evidence="1" type="ORF">HU200_042450</name>
</gene>
<dbReference type="EMBL" id="JACEFO010002047">
    <property type="protein sequence ID" value="KAF8688059.1"/>
    <property type="molecule type" value="Genomic_DNA"/>
</dbReference>
<comment type="caution">
    <text evidence="1">The sequence shown here is derived from an EMBL/GenBank/DDBJ whole genome shotgun (WGS) entry which is preliminary data.</text>
</comment>
<proteinExistence type="predicted"/>
<dbReference type="Proteomes" id="UP000636709">
    <property type="component" value="Unassembled WGS sequence"/>
</dbReference>
<keyword evidence="2" id="KW-1185">Reference proteome</keyword>
<reference evidence="1" key="1">
    <citation type="submission" date="2020-07" db="EMBL/GenBank/DDBJ databases">
        <title>Genome sequence and genetic diversity analysis of an under-domesticated orphan crop, white fonio (Digitaria exilis).</title>
        <authorList>
            <person name="Bennetzen J.L."/>
            <person name="Chen S."/>
            <person name="Ma X."/>
            <person name="Wang X."/>
            <person name="Yssel A.E.J."/>
            <person name="Chaluvadi S.R."/>
            <person name="Johnson M."/>
            <person name="Gangashetty P."/>
            <person name="Hamidou F."/>
            <person name="Sanogo M.D."/>
            <person name="Zwaenepoel A."/>
            <person name="Wallace J."/>
            <person name="Van De Peer Y."/>
            <person name="Van Deynze A."/>
        </authorList>
    </citation>
    <scope>NUCLEOTIDE SEQUENCE</scope>
    <source>
        <tissue evidence="1">Leaves</tissue>
    </source>
</reference>
<sequence>MHAIADISNGTFSFIDAEGSIQDGFAQCIGGLLSVVIKNTHLSIECVDDGVLLTSIKSGGYTSQVAENGRSGLVDIGDLYADEERGFLVTLHVPAAHEPSLLIKPTCTYKDAITTENIEVQGEEVSVQRPAHFVDCKCLLRLSVSGTVFKPQRTCLPHGLQLRWVLSLRPWQFWKAVGGYWNHRLHNLQTTNACH</sequence>